<evidence type="ECO:0000313" key="2">
    <source>
        <dbReference type="Proteomes" id="UP001190700"/>
    </source>
</evidence>
<keyword evidence="2" id="KW-1185">Reference proteome</keyword>
<protein>
    <submittedName>
        <fullName evidence="1">Uncharacterized protein</fullName>
    </submittedName>
</protein>
<proteinExistence type="predicted"/>
<name>A0AAE0F242_9CHLO</name>
<reference evidence="1 2" key="1">
    <citation type="journal article" date="2015" name="Genome Biol. Evol.">
        <title>Comparative Genomics of a Bacterivorous Green Alga Reveals Evolutionary Causalities and Consequences of Phago-Mixotrophic Mode of Nutrition.</title>
        <authorList>
            <person name="Burns J.A."/>
            <person name="Paasch A."/>
            <person name="Narechania A."/>
            <person name="Kim E."/>
        </authorList>
    </citation>
    <scope>NUCLEOTIDE SEQUENCE [LARGE SCALE GENOMIC DNA]</scope>
    <source>
        <strain evidence="1 2">PLY_AMNH</strain>
    </source>
</reference>
<gene>
    <name evidence="1" type="ORF">CYMTET_41576</name>
</gene>
<comment type="caution">
    <text evidence="1">The sequence shown here is derived from an EMBL/GenBank/DDBJ whole genome shotgun (WGS) entry which is preliminary data.</text>
</comment>
<accession>A0AAE0F242</accession>
<dbReference type="AlphaFoldDB" id="A0AAE0F242"/>
<dbReference type="EMBL" id="LGRX02027656">
    <property type="protein sequence ID" value="KAK3248978.1"/>
    <property type="molecule type" value="Genomic_DNA"/>
</dbReference>
<organism evidence="1 2">
    <name type="scientific">Cymbomonas tetramitiformis</name>
    <dbReference type="NCBI Taxonomy" id="36881"/>
    <lineage>
        <taxon>Eukaryota</taxon>
        <taxon>Viridiplantae</taxon>
        <taxon>Chlorophyta</taxon>
        <taxon>Pyramimonadophyceae</taxon>
        <taxon>Pyramimonadales</taxon>
        <taxon>Pyramimonadaceae</taxon>
        <taxon>Cymbomonas</taxon>
    </lineage>
</organism>
<sequence>MGASEPDDDAMSLLCSLCQSQEQTCGVYSWTSGGGMPTAALPEVLLQDADTHKTLLTSQAERLIYWPIDDAWYPGEVGDTDEYDMTSVAYNDGDKEQLNMGTEKYRMVPPTEGGQMEK</sequence>
<dbReference type="Proteomes" id="UP001190700">
    <property type="component" value="Unassembled WGS sequence"/>
</dbReference>
<evidence type="ECO:0000313" key="1">
    <source>
        <dbReference type="EMBL" id="KAK3248978.1"/>
    </source>
</evidence>